<proteinExistence type="predicted"/>
<evidence type="ECO:0000313" key="2">
    <source>
        <dbReference type="Proteomes" id="UP001238334"/>
    </source>
</evidence>
<dbReference type="KEGG" id="ppso:QPJ95_15835"/>
<accession>A0A9Y2KYH3</accession>
<keyword evidence="2" id="KW-1185">Reference proteome</keyword>
<name>A0A9Y2KYH3_9RHOB</name>
<protein>
    <submittedName>
        <fullName evidence="1">Uncharacterized protein</fullName>
    </submittedName>
</protein>
<sequence>MARIELDPKSLMFEAYHIDGIKSAECRSIFLDWALSLPGGQDSATAIQVILDMYGAANPDHPMSVVLQQGLEAVVNPKRRGGWRGRKRD</sequence>
<dbReference type="AlphaFoldDB" id="A0A9Y2KYH3"/>
<dbReference type="EMBL" id="CP127247">
    <property type="protein sequence ID" value="WIY24082.1"/>
    <property type="molecule type" value="Genomic_DNA"/>
</dbReference>
<evidence type="ECO:0000313" key="1">
    <source>
        <dbReference type="EMBL" id="WIY24082.1"/>
    </source>
</evidence>
<reference evidence="1 2" key="1">
    <citation type="submission" date="2023-06" db="EMBL/GenBank/DDBJ databases">
        <title>Parasedimentitalea psychrophila sp. nov., a psychrophilic bacterium isolated from deep-sea sediment.</title>
        <authorList>
            <person name="Li A."/>
        </authorList>
    </citation>
    <scope>NUCLEOTIDE SEQUENCE [LARGE SCALE GENOMIC DNA]</scope>
    <source>
        <strain evidence="1 2">QS115</strain>
    </source>
</reference>
<dbReference type="Proteomes" id="UP001238334">
    <property type="component" value="Chromosome"/>
</dbReference>
<organism evidence="1 2">
    <name type="scientific">Parasedimentitalea psychrophila</name>
    <dbReference type="NCBI Taxonomy" id="2997337"/>
    <lineage>
        <taxon>Bacteria</taxon>
        <taxon>Pseudomonadati</taxon>
        <taxon>Pseudomonadota</taxon>
        <taxon>Alphaproteobacteria</taxon>
        <taxon>Rhodobacterales</taxon>
        <taxon>Paracoccaceae</taxon>
        <taxon>Parasedimentitalea</taxon>
    </lineage>
</organism>
<gene>
    <name evidence="1" type="ORF">QPJ95_15835</name>
</gene>